<dbReference type="Pfam" id="PF01352">
    <property type="entry name" value="KRAB"/>
    <property type="match status" value="1"/>
</dbReference>
<reference evidence="2 3" key="1">
    <citation type="submission" date="2019-06" db="EMBL/GenBank/DDBJ databases">
        <title>Discovery of a novel chromosome fission-fusion reversal in muntjac.</title>
        <authorList>
            <person name="Mudd A.B."/>
            <person name="Bredeson J.V."/>
            <person name="Baum R."/>
            <person name="Hockemeyer D."/>
            <person name="Rokhsar D.S."/>
        </authorList>
    </citation>
    <scope>NUCLEOTIDE SEQUENCE [LARGE SCALE GENOMIC DNA]</scope>
    <source>
        <strain evidence="2">UTSW_UCB_Mm</strain>
        <tissue evidence="2">Fibroblast cell line</tissue>
    </source>
</reference>
<dbReference type="SMART" id="SM00349">
    <property type="entry name" value="KRAB"/>
    <property type="match status" value="1"/>
</dbReference>
<evidence type="ECO:0000313" key="3">
    <source>
        <dbReference type="Proteomes" id="UP000326458"/>
    </source>
</evidence>
<dbReference type="AlphaFoldDB" id="A0A5N3UMZ4"/>
<dbReference type="Proteomes" id="UP000326458">
    <property type="component" value="Unassembled WGS sequence"/>
</dbReference>
<name>A0A5N3UMZ4_MUNMU</name>
<feature type="domain" description="KRAB" evidence="1">
    <location>
        <begin position="4"/>
        <end position="77"/>
    </location>
</feature>
<dbReference type="InterPro" id="IPR001909">
    <property type="entry name" value="KRAB"/>
</dbReference>
<organism evidence="2 3">
    <name type="scientific">Muntiacus muntjak</name>
    <name type="common">Barking deer</name>
    <name type="synonym">Indian muntjac</name>
    <dbReference type="NCBI Taxonomy" id="9888"/>
    <lineage>
        <taxon>Eukaryota</taxon>
        <taxon>Metazoa</taxon>
        <taxon>Chordata</taxon>
        <taxon>Craniata</taxon>
        <taxon>Vertebrata</taxon>
        <taxon>Euteleostomi</taxon>
        <taxon>Mammalia</taxon>
        <taxon>Eutheria</taxon>
        <taxon>Laurasiatheria</taxon>
        <taxon>Artiodactyla</taxon>
        <taxon>Ruminantia</taxon>
        <taxon>Pecora</taxon>
        <taxon>Cervidae</taxon>
        <taxon>Muntiacinae</taxon>
        <taxon>Muntiacus</taxon>
    </lineage>
</organism>
<dbReference type="CDD" id="cd07765">
    <property type="entry name" value="KRAB_A-box"/>
    <property type="match status" value="1"/>
</dbReference>
<accession>A0A5N3UMZ4</accession>
<dbReference type="EMBL" id="VCEA01005700">
    <property type="protein sequence ID" value="KAB0338065.1"/>
    <property type="molecule type" value="Genomic_DNA"/>
</dbReference>
<sequence length="77" mass="8976">MGWLTFRDVTIDFTQEEWECLDLGQQELYRDVLLENYGNLASLECFLTFSASHSSSRSLLSRGKWVFVTLGRKVMIH</sequence>
<protein>
    <recommendedName>
        <fullName evidence="1">KRAB domain-containing protein</fullName>
    </recommendedName>
</protein>
<dbReference type="InterPro" id="IPR036051">
    <property type="entry name" value="KRAB_dom_sf"/>
</dbReference>
<gene>
    <name evidence="2" type="ORF">FD754_024830</name>
</gene>
<evidence type="ECO:0000259" key="1">
    <source>
        <dbReference type="PROSITE" id="PS50805"/>
    </source>
</evidence>
<dbReference type="GO" id="GO:0006355">
    <property type="term" value="P:regulation of DNA-templated transcription"/>
    <property type="evidence" value="ECO:0007669"/>
    <property type="project" value="InterPro"/>
</dbReference>
<dbReference type="PROSITE" id="PS50805">
    <property type="entry name" value="KRAB"/>
    <property type="match status" value="1"/>
</dbReference>
<comment type="caution">
    <text evidence="2">The sequence shown here is derived from an EMBL/GenBank/DDBJ whole genome shotgun (WGS) entry which is preliminary data.</text>
</comment>
<evidence type="ECO:0000313" key="2">
    <source>
        <dbReference type="EMBL" id="KAB0338065.1"/>
    </source>
</evidence>
<dbReference type="PANTHER" id="PTHR23232">
    <property type="entry name" value="KRAB DOMAIN C2H2 ZINC FINGER"/>
    <property type="match status" value="1"/>
</dbReference>
<dbReference type="Gene3D" id="6.10.140.140">
    <property type="match status" value="1"/>
</dbReference>
<dbReference type="SUPFAM" id="SSF109640">
    <property type="entry name" value="KRAB domain (Kruppel-associated box)"/>
    <property type="match status" value="1"/>
</dbReference>
<dbReference type="PANTHER" id="PTHR23232:SF157">
    <property type="entry name" value="ZINC FINGER PROTEIN 525"/>
    <property type="match status" value="1"/>
</dbReference>
<dbReference type="InterPro" id="IPR050169">
    <property type="entry name" value="Krueppel_C2H2_ZnF"/>
</dbReference>
<proteinExistence type="predicted"/>
<keyword evidence="3" id="KW-1185">Reference proteome</keyword>
<feature type="non-terminal residue" evidence="2">
    <location>
        <position position="77"/>
    </location>
</feature>